<evidence type="ECO:0000256" key="2">
    <source>
        <dbReference type="ARBA" id="ARBA00022692"/>
    </source>
</evidence>
<feature type="domain" description="VWFA" evidence="6">
    <location>
        <begin position="88"/>
        <end position="296"/>
    </location>
</feature>
<evidence type="ECO:0000313" key="8">
    <source>
        <dbReference type="Proteomes" id="UP000318017"/>
    </source>
</evidence>
<dbReference type="RefSeq" id="WP_145077853.1">
    <property type="nucleotide sequence ID" value="NZ_CP036298.1"/>
</dbReference>
<dbReference type="PANTHER" id="PTHR22550:SF5">
    <property type="entry name" value="LEUCINE ZIPPER PROTEIN 4"/>
    <property type="match status" value="1"/>
</dbReference>
<feature type="transmembrane region" description="Helical" evidence="5">
    <location>
        <begin position="316"/>
        <end position="338"/>
    </location>
</feature>
<dbReference type="InterPro" id="IPR050768">
    <property type="entry name" value="UPF0353/GerABKA_families"/>
</dbReference>
<dbReference type="Proteomes" id="UP000318017">
    <property type="component" value="Chromosome"/>
</dbReference>
<evidence type="ECO:0000313" key="7">
    <source>
        <dbReference type="EMBL" id="QDV24310.1"/>
    </source>
</evidence>
<evidence type="ECO:0000256" key="1">
    <source>
        <dbReference type="ARBA" id="ARBA00022475"/>
    </source>
</evidence>
<keyword evidence="4 5" id="KW-0472">Membrane</keyword>
<dbReference type="KEGG" id="ahel:Q31a_26260"/>
<evidence type="ECO:0000256" key="5">
    <source>
        <dbReference type="SAM" id="Phobius"/>
    </source>
</evidence>
<protein>
    <submittedName>
        <fullName evidence="7">von Willebrand factor type A domain protein</fullName>
    </submittedName>
</protein>
<reference evidence="7 8" key="1">
    <citation type="submission" date="2019-02" db="EMBL/GenBank/DDBJ databases">
        <title>Deep-cultivation of Planctomycetes and their phenomic and genomic characterization uncovers novel biology.</title>
        <authorList>
            <person name="Wiegand S."/>
            <person name="Jogler M."/>
            <person name="Boedeker C."/>
            <person name="Pinto D."/>
            <person name="Vollmers J."/>
            <person name="Rivas-Marin E."/>
            <person name="Kohn T."/>
            <person name="Peeters S.H."/>
            <person name="Heuer A."/>
            <person name="Rast P."/>
            <person name="Oberbeckmann S."/>
            <person name="Bunk B."/>
            <person name="Jeske O."/>
            <person name="Meyerdierks A."/>
            <person name="Storesund J.E."/>
            <person name="Kallscheuer N."/>
            <person name="Luecker S."/>
            <person name="Lage O.M."/>
            <person name="Pohl T."/>
            <person name="Merkel B.J."/>
            <person name="Hornburger P."/>
            <person name="Mueller R.-W."/>
            <person name="Bruemmer F."/>
            <person name="Labrenz M."/>
            <person name="Spormann A.M."/>
            <person name="Op den Camp H."/>
            <person name="Overmann J."/>
            <person name="Amann R."/>
            <person name="Jetten M.S.M."/>
            <person name="Mascher T."/>
            <person name="Medema M.H."/>
            <person name="Devos D.P."/>
            <person name="Kaster A.-K."/>
            <person name="Ovreas L."/>
            <person name="Rohde M."/>
            <person name="Galperin M.Y."/>
            <person name="Jogler C."/>
        </authorList>
    </citation>
    <scope>NUCLEOTIDE SEQUENCE [LARGE SCALE GENOMIC DNA]</scope>
    <source>
        <strain evidence="7 8">Q31a</strain>
    </source>
</reference>
<organism evidence="7 8">
    <name type="scientific">Aureliella helgolandensis</name>
    <dbReference type="NCBI Taxonomy" id="2527968"/>
    <lineage>
        <taxon>Bacteria</taxon>
        <taxon>Pseudomonadati</taxon>
        <taxon>Planctomycetota</taxon>
        <taxon>Planctomycetia</taxon>
        <taxon>Pirellulales</taxon>
        <taxon>Pirellulaceae</taxon>
        <taxon>Aureliella</taxon>
    </lineage>
</organism>
<evidence type="ECO:0000256" key="4">
    <source>
        <dbReference type="ARBA" id="ARBA00023136"/>
    </source>
</evidence>
<evidence type="ECO:0000256" key="3">
    <source>
        <dbReference type="ARBA" id="ARBA00022989"/>
    </source>
</evidence>
<dbReference type="SMART" id="SM00327">
    <property type="entry name" value="VWA"/>
    <property type="match status" value="1"/>
</dbReference>
<dbReference type="SUPFAM" id="SSF53300">
    <property type="entry name" value="vWA-like"/>
    <property type="match status" value="1"/>
</dbReference>
<proteinExistence type="predicted"/>
<dbReference type="PROSITE" id="PS50234">
    <property type="entry name" value="VWFA"/>
    <property type="match status" value="1"/>
</dbReference>
<name>A0A518G6U9_9BACT</name>
<dbReference type="EMBL" id="CP036298">
    <property type="protein sequence ID" value="QDV24310.1"/>
    <property type="molecule type" value="Genomic_DNA"/>
</dbReference>
<dbReference type="InterPro" id="IPR036465">
    <property type="entry name" value="vWFA_dom_sf"/>
</dbReference>
<dbReference type="PANTHER" id="PTHR22550">
    <property type="entry name" value="SPORE GERMINATION PROTEIN"/>
    <property type="match status" value="1"/>
</dbReference>
<dbReference type="AlphaFoldDB" id="A0A518G6U9"/>
<evidence type="ECO:0000259" key="6">
    <source>
        <dbReference type="PROSITE" id="PS50234"/>
    </source>
</evidence>
<keyword evidence="2 5" id="KW-0812">Transmembrane</keyword>
<feature type="transmembrane region" description="Helical" evidence="5">
    <location>
        <begin position="9"/>
        <end position="25"/>
    </location>
</feature>
<dbReference type="InterPro" id="IPR002035">
    <property type="entry name" value="VWF_A"/>
</dbReference>
<gene>
    <name evidence="7" type="ORF">Q31a_26260</name>
</gene>
<dbReference type="Gene3D" id="3.40.50.410">
    <property type="entry name" value="von Willebrand factor, type A domain"/>
    <property type="match status" value="1"/>
</dbReference>
<keyword evidence="1" id="KW-1003">Cell membrane</keyword>
<dbReference type="OrthoDB" id="6206554at2"/>
<keyword evidence="8" id="KW-1185">Reference proteome</keyword>
<keyword evidence="3 5" id="KW-1133">Transmembrane helix</keyword>
<sequence length="342" mass="37641">MLDWELKDPWFLALLPLAILVYWLATRPKSTMSYSSLTLFAQTPLSLRQRFSKLPAVLMALGTVALVLALARPRTPEHESRVSRDGIAIMMAVDLSSSMNARDLVEEDRSINRLDVVKDVFIDFVFGGERVASEGRPNDLIGLVTFAGYADSICPLTLDHSNLASIVHDLHIVDRQSEDGTAVGDGLGLAVERLRRSEAQSKIVILLTDGVNNSGVFPPLKSAELAAEFDIKVYCIGTGSSGVAPMPGTDMLGRIQLYPQRVEIDEETLTEIAELTGGKYYRAENRDALAEIYQAIDSLERTEVSEIRYLRYTEHFPMIVAAAIGLLTLGTVVGSTLFRRLP</sequence>
<feature type="transmembrane region" description="Helical" evidence="5">
    <location>
        <begin position="54"/>
        <end position="71"/>
    </location>
</feature>
<accession>A0A518G6U9</accession>
<dbReference type="Pfam" id="PF00092">
    <property type="entry name" value="VWA"/>
    <property type="match status" value="1"/>
</dbReference>